<gene>
    <name evidence="1" type="ORF">MIND_01043900</name>
</gene>
<reference evidence="1" key="1">
    <citation type="submission" date="2020-05" db="EMBL/GenBank/DDBJ databases">
        <title>Mycena genomes resolve the evolution of fungal bioluminescence.</title>
        <authorList>
            <person name="Tsai I.J."/>
        </authorList>
    </citation>
    <scope>NUCLEOTIDE SEQUENCE</scope>
    <source>
        <strain evidence="1">171206Taipei</strain>
    </source>
</reference>
<dbReference type="GeneID" id="59349542"/>
<comment type="caution">
    <text evidence="1">The sequence shown here is derived from an EMBL/GenBank/DDBJ whole genome shotgun (WGS) entry which is preliminary data.</text>
</comment>
<sequence length="164" mass="18544">MSHFNIFFTGREEALNCIMIGEDSSPRFYCFESQATRTVLYSNNNYKVASLQFIQGDQLGSATIGSRVYPMRELLSAGSSSSARCFYSSDGRKYEWRRIPNVSDAYDLYALNPPVVRVAAFRKHCEITSIGQCNGLLQYTFNGDQLLVYTLLTLALNRWVDNSA</sequence>
<evidence type="ECO:0000313" key="1">
    <source>
        <dbReference type="EMBL" id="KAF7295057.1"/>
    </source>
</evidence>
<proteinExistence type="predicted"/>
<dbReference type="EMBL" id="JACAZF010000009">
    <property type="protein sequence ID" value="KAF7295057.1"/>
    <property type="molecule type" value="Genomic_DNA"/>
</dbReference>
<dbReference type="RefSeq" id="XP_037216420.1">
    <property type="nucleotide sequence ID" value="XM_037367026.1"/>
</dbReference>
<evidence type="ECO:0000313" key="2">
    <source>
        <dbReference type="Proteomes" id="UP000636479"/>
    </source>
</evidence>
<name>A0A8H6S9W7_9AGAR</name>
<protein>
    <submittedName>
        <fullName evidence="1">Uncharacterized protein</fullName>
    </submittedName>
</protein>
<dbReference type="Proteomes" id="UP000636479">
    <property type="component" value="Unassembled WGS sequence"/>
</dbReference>
<dbReference type="OrthoDB" id="3183898at2759"/>
<keyword evidence="2" id="KW-1185">Reference proteome</keyword>
<organism evidence="1 2">
    <name type="scientific">Mycena indigotica</name>
    <dbReference type="NCBI Taxonomy" id="2126181"/>
    <lineage>
        <taxon>Eukaryota</taxon>
        <taxon>Fungi</taxon>
        <taxon>Dikarya</taxon>
        <taxon>Basidiomycota</taxon>
        <taxon>Agaricomycotina</taxon>
        <taxon>Agaricomycetes</taxon>
        <taxon>Agaricomycetidae</taxon>
        <taxon>Agaricales</taxon>
        <taxon>Marasmiineae</taxon>
        <taxon>Mycenaceae</taxon>
        <taxon>Mycena</taxon>
    </lineage>
</organism>
<accession>A0A8H6S9W7</accession>
<dbReference type="AlphaFoldDB" id="A0A8H6S9W7"/>